<evidence type="ECO:0000256" key="3">
    <source>
        <dbReference type="ARBA" id="ARBA00022475"/>
    </source>
</evidence>
<evidence type="ECO:0000259" key="14">
    <source>
        <dbReference type="PROSITE" id="PS50893"/>
    </source>
</evidence>
<organism evidence="15 16">
    <name type="scientific">Methylomonas koyamae</name>
    <dbReference type="NCBI Taxonomy" id="702114"/>
    <lineage>
        <taxon>Bacteria</taxon>
        <taxon>Pseudomonadati</taxon>
        <taxon>Pseudomonadota</taxon>
        <taxon>Gammaproteobacteria</taxon>
        <taxon>Methylococcales</taxon>
        <taxon>Methylococcaceae</taxon>
        <taxon>Methylomonas</taxon>
    </lineage>
</organism>
<dbReference type="FunFam" id="3.40.50.300:FF:000032">
    <property type="entry name" value="Export ABC transporter ATP-binding protein"/>
    <property type="match status" value="1"/>
</dbReference>
<evidence type="ECO:0000256" key="9">
    <source>
        <dbReference type="ARBA" id="ARBA00022989"/>
    </source>
</evidence>
<evidence type="ECO:0000313" key="15">
    <source>
        <dbReference type="EMBL" id="OAI10408.1"/>
    </source>
</evidence>
<dbReference type="InterPro" id="IPR050250">
    <property type="entry name" value="Macrolide_Exporter_MacB"/>
</dbReference>
<comment type="similarity">
    <text evidence="11">Belongs to the ABC transporter superfamily. Macrolide exporter (TC 3.A.1.122) family.</text>
</comment>
<reference evidence="15 16" key="1">
    <citation type="submission" date="2016-03" db="EMBL/GenBank/DDBJ databases">
        <authorList>
            <person name="Ploux O."/>
        </authorList>
    </citation>
    <scope>NUCLEOTIDE SEQUENCE [LARGE SCALE GENOMIC DNA]</scope>
    <source>
        <strain evidence="15 16">R-45378</strain>
    </source>
</reference>
<evidence type="ECO:0000256" key="5">
    <source>
        <dbReference type="ARBA" id="ARBA00022692"/>
    </source>
</evidence>
<dbReference type="PANTHER" id="PTHR30572:SF14">
    <property type="entry name" value="MACROLIDE EXPORT ATP-BINDING_PERMEASE PROTEIN MACB"/>
    <property type="match status" value="1"/>
</dbReference>
<dbReference type="RefSeq" id="WP_064042581.1">
    <property type="nucleotide sequence ID" value="NZ_LUUJ01000134.1"/>
</dbReference>
<keyword evidence="2" id="KW-0813">Transport</keyword>
<keyword evidence="3" id="KW-1003">Cell membrane</keyword>
<keyword evidence="9 13" id="KW-1133">Transmembrane helix</keyword>
<evidence type="ECO:0000256" key="1">
    <source>
        <dbReference type="ARBA" id="ARBA00004429"/>
    </source>
</evidence>
<evidence type="ECO:0000313" key="16">
    <source>
        <dbReference type="Proteomes" id="UP000077857"/>
    </source>
</evidence>
<dbReference type="InterPro" id="IPR003838">
    <property type="entry name" value="ABC3_permease_C"/>
</dbReference>
<dbReference type="InterPro" id="IPR003593">
    <property type="entry name" value="AAA+_ATPase"/>
</dbReference>
<evidence type="ECO:0000256" key="11">
    <source>
        <dbReference type="ARBA" id="ARBA00038388"/>
    </source>
</evidence>
<dbReference type="GO" id="GO:0016887">
    <property type="term" value="F:ATP hydrolysis activity"/>
    <property type="evidence" value="ECO:0007669"/>
    <property type="project" value="InterPro"/>
</dbReference>
<keyword evidence="5 13" id="KW-0812">Transmembrane</keyword>
<evidence type="ECO:0000256" key="12">
    <source>
        <dbReference type="ARBA" id="ARBA00041199"/>
    </source>
</evidence>
<evidence type="ECO:0000256" key="10">
    <source>
        <dbReference type="ARBA" id="ARBA00023136"/>
    </source>
</evidence>
<evidence type="ECO:0000256" key="2">
    <source>
        <dbReference type="ARBA" id="ARBA00022448"/>
    </source>
</evidence>
<feature type="transmembrane region" description="Helical" evidence="13">
    <location>
        <begin position="522"/>
        <end position="547"/>
    </location>
</feature>
<dbReference type="OrthoDB" id="9770036at2"/>
<keyword evidence="6" id="KW-0547">Nucleotide-binding</keyword>
<dbReference type="Pfam" id="PF02687">
    <property type="entry name" value="FtsX"/>
    <property type="match status" value="1"/>
</dbReference>
<dbReference type="GO" id="GO:0005524">
    <property type="term" value="F:ATP binding"/>
    <property type="evidence" value="ECO:0007669"/>
    <property type="project" value="UniProtKB-KW"/>
</dbReference>
<dbReference type="GO" id="GO:0005886">
    <property type="term" value="C:plasma membrane"/>
    <property type="evidence" value="ECO:0007669"/>
    <property type="project" value="UniProtKB-SubCell"/>
</dbReference>
<name>A0A177MXG8_9GAMM</name>
<keyword evidence="10 13" id="KW-0472">Membrane</keyword>
<gene>
    <name evidence="15" type="ORF">A1507_03710</name>
</gene>
<feature type="transmembrane region" description="Helical" evidence="13">
    <location>
        <begin position="567"/>
        <end position="593"/>
    </location>
</feature>
<sequence length="645" mass="68858">MSAEPLLELHGIRRFYPNGDNVVRALDDVSLSVWPGEFVAIVGQSGSGKSTLMNLIGCLDRADTGSYRVLGRDVAELDPDQLAALRRESFGFVFQRYNLLNSATAAENVEIPALYAGLAKAERHRRALELLAKLGLAERGEHKPMQLSGGQQQRVAIARALMNDPPVILADEPTGALDSQSGMEVMALLKRLHGEGRTILLITHDDKVAAHAQRVVHIADGKIVGDGPARRDGRWLAPPAQRGIGGAGLLAELAEAGKTALRSLRANLFRTALTLLGIVIGVAAVVTMLAVGQGSQEKVLEQMRAMGTNILSIRPGVPGFRGGGDVATLTLADAEAIAELDNVAWASPERSSRLTVRYGAVDYATSVQGVAPSMPQVRDWPLALGDFFDERDQRRYAPVMVLGETVRKLLFADGEDPLGRYVMIGNIPFEVIGVMAAKGADAQGSDRDDGVFVPISTGLVRLFGQKYLGGITVRVEDVARIDATQKAITDLLVARHQTEDFRIRNMASIIESATETQNTLTLMLGIVAAISLLVGGIGVMNIMLVSVTERTREIGIRIATGARRRDILLQFNTEAAVVCTLGGVMGVLLGFAAGQILAYFGMAVLFSPLPAILAFCCAFSTGLLFGYLPARKAALLDPVVALAAE</sequence>
<protein>
    <recommendedName>
        <fullName evidence="12">Pyoverdine export ATP-binding/permease protein PvdT</fullName>
    </recommendedName>
</protein>
<evidence type="ECO:0000256" key="8">
    <source>
        <dbReference type="ARBA" id="ARBA00022967"/>
    </source>
</evidence>
<dbReference type="Gene3D" id="3.40.50.300">
    <property type="entry name" value="P-loop containing nucleotide triphosphate hydrolases"/>
    <property type="match status" value="1"/>
</dbReference>
<dbReference type="CDD" id="cd03255">
    <property type="entry name" value="ABC_MJ0796_LolCDE_FtsE"/>
    <property type="match status" value="1"/>
</dbReference>
<dbReference type="SMART" id="SM00382">
    <property type="entry name" value="AAA"/>
    <property type="match status" value="1"/>
</dbReference>
<evidence type="ECO:0000256" key="4">
    <source>
        <dbReference type="ARBA" id="ARBA00022519"/>
    </source>
</evidence>
<dbReference type="GO" id="GO:1902495">
    <property type="term" value="C:transmembrane transporter complex"/>
    <property type="evidence" value="ECO:0007669"/>
    <property type="project" value="UniProtKB-ARBA"/>
</dbReference>
<dbReference type="InterPro" id="IPR003439">
    <property type="entry name" value="ABC_transporter-like_ATP-bd"/>
</dbReference>
<comment type="subcellular location">
    <subcellularLocation>
        <location evidence="1">Cell inner membrane</location>
        <topology evidence="1">Multi-pass membrane protein</topology>
    </subcellularLocation>
</comment>
<dbReference type="InterPro" id="IPR025857">
    <property type="entry name" value="MacB_PCD"/>
</dbReference>
<dbReference type="EMBL" id="LUUJ01000134">
    <property type="protein sequence ID" value="OAI10408.1"/>
    <property type="molecule type" value="Genomic_DNA"/>
</dbReference>
<dbReference type="PANTHER" id="PTHR30572">
    <property type="entry name" value="MEMBRANE COMPONENT OF TRANSPORTER-RELATED"/>
    <property type="match status" value="1"/>
</dbReference>
<evidence type="ECO:0000256" key="13">
    <source>
        <dbReference type="SAM" id="Phobius"/>
    </source>
</evidence>
<keyword evidence="4" id="KW-0997">Cell inner membrane</keyword>
<dbReference type="AlphaFoldDB" id="A0A177MXG8"/>
<evidence type="ECO:0000256" key="6">
    <source>
        <dbReference type="ARBA" id="ARBA00022741"/>
    </source>
</evidence>
<keyword evidence="7 15" id="KW-0067">ATP-binding</keyword>
<feature type="domain" description="ABC transporter" evidence="14">
    <location>
        <begin position="7"/>
        <end position="245"/>
    </location>
</feature>
<dbReference type="GO" id="GO:0022857">
    <property type="term" value="F:transmembrane transporter activity"/>
    <property type="evidence" value="ECO:0007669"/>
    <property type="project" value="TreeGrafter"/>
</dbReference>
<dbReference type="SUPFAM" id="SSF52540">
    <property type="entry name" value="P-loop containing nucleoside triphosphate hydrolases"/>
    <property type="match status" value="1"/>
</dbReference>
<dbReference type="Proteomes" id="UP000077857">
    <property type="component" value="Unassembled WGS sequence"/>
</dbReference>
<dbReference type="InterPro" id="IPR017911">
    <property type="entry name" value="MacB-like_ATP-bd"/>
</dbReference>
<proteinExistence type="inferred from homology"/>
<dbReference type="Pfam" id="PF12704">
    <property type="entry name" value="MacB_PCD"/>
    <property type="match status" value="1"/>
</dbReference>
<comment type="caution">
    <text evidence="15">The sequence shown here is derived from an EMBL/GenBank/DDBJ whole genome shotgun (WGS) entry which is preliminary data.</text>
</comment>
<feature type="transmembrane region" description="Helical" evidence="13">
    <location>
        <begin position="599"/>
        <end position="628"/>
    </location>
</feature>
<accession>A0A177MXG8</accession>
<evidence type="ECO:0000256" key="7">
    <source>
        <dbReference type="ARBA" id="ARBA00022840"/>
    </source>
</evidence>
<dbReference type="PROSITE" id="PS00211">
    <property type="entry name" value="ABC_TRANSPORTER_1"/>
    <property type="match status" value="1"/>
</dbReference>
<dbReference type="InterPro" id="IPR027417">
    <property type="entry name" value="P-loop_NTPase"/>
</dbReference>
<keyword evidence="8" id="KW-1278">Translocase</keyword>
<dbReference type="InterPro" id="IPR017871">
    <property type="entry name" value="ABC_transporter-like_CS"/>
</dbReference>
<dbReference type="PROSITE" id="PS50893">
    <property type="entry name" value="ABC_TRANSPORTER_2"/>
    <property type="match status" value="1"/>
</dbReference>
<dbReference type="Pfam" id="PF00005">
    <property type="entry name" value="ABC_tran"/>
    <property type="match status" value="1"/>
</dbReference>